<evidence type="ECO:0000256" key="5">
    <source>
        <dbReference type="ARBA" id="ARBA00022475"/>
    </source>
</evidence>
<dbReference type="PIRSF" id="PIRSF002888">
    <property type="entry name" value="FliM"/>
    <property type="match status" value="1"/>
</dbReference>
<organism evidence="11 12">
    <name type="scientific">Glutamicibacter ardleyensis</name>
    <dbReference type="NCBI Taxonomy" id="225894"/>
    <lineage>
        <taxon>Bacteria</taxon>
        <taxon>Bacillati</taxon>
        <taxon>Actinomycetota</taxon>
        <taxon>Actinomycetes</taxon>
        <taxon>Micrococcales</taxon>
        <taxon>Micrococcaceae</taxon>
        <taxon>Glutamicibacter</taxon>
    </lineage>
</organism>
<dbReference type="Pfam" id="PF02154">
    <property type="entry name" value="FliM"/>
    <property type="match status" value="1"/>
</dbReference>
<dbReference type="EMBL" id="BMKX01000009">
    <property type="protein sequence ID" value="GGJ69489.1"/>
    <property type="molecule type" value="Genomic_DNA"/>
</dbReference>
<dbReference type="Proteomes" id="UP000606115">
    <property type="component" value="Unassembled WGS sequence"/>
</dbReference>
<evidence type="ECO:0000256" key="1">
    <source>
        <dbReference type="ARBA" id="ARBA00004117"/>
    </source>
</evidence>
<keyword evidence="7" id="KW-0283">Flagellar rotation</keyword>
<dbReference type="InterPro" id="IPR001689">
    <property type="entry name" value="Flag_FliM"/>
</dbReference>
<evidence type="ECO:0000256" key="6">
    <source>
        <dbReference type="ARBA" id="ARBA00022500"/>
    </source>
</evidence>
<dbReference type="Gene3D" id="3.40.1550.10">
    <property type="entry name" value="CheC-like"/>
    <property type="match status" value="1"/>
</dbReference>
<keyword evidence="12" id="KW-1185">Reference proteome</keyword>
<dbReference type="SUPFAM" id="SSF101801">
    <property type="entry name" value="Surface presentation of antigens (SPOA)"/>
    <property type="match status" value="1"/>
</dbReference>
<comment type="caution">
    <text evidence="11">The sequence shown here is derived from an EMBL/GenBank/DDBJ whole genome shotgun (WGS) entry which is preliminary data.</text>
</comment>
<sequence length="304" mass="32790">MPAGVAGSGGSLFSSAKASKAVVYDFRRPTNLRREHARVLEMAFETFARQWGTQLTAKLRVLSQATLESVSMLSYDDYVAELPAQTTMVLCEVEGREARTVIQFPAAEALNWVAHMLGSSTDIDAPERPFTRIEQTLVRALMVEALEDLRYSLGSLLHREISVLSLSHQPQFAQAAPKSEIMIVVKLQIRVGEHRVASSVALPADLLLPQLGDANPRTPVEEAAGLLSQSVATVPVEVALSVKSATVKPQDILNLAVGDVLPLGHRVHKPFELSIEGRRLGTAAAGTRGGRIAAVIVSTEENSL</sequence>
<evidence type="ECO:0000256" key="4">
    <source>
        <dbReference type="ARBA" id="ARBA00021898"/>
    </source>
</evidence>
<keyword evidence="11" id="KW-0966">Cell projection</keyword>
<dbReference type="CDD" id="cd17908">
    <property type="entry name" value="FliM"/>
    <property type="match status" value="1"/>
</dbReference>
<protein>
    <recommendedName>
        <fullName evidence="4">Flagellar motor switch protein FliM</fullName>
    </recommendedName>
</protein>
<evidence type="ECO:0000256" key="3">
    <source>
        <dbReference type="ARBA" id="ARBA00011049"/>
    </source>
</evidence>
<evidence type="ECO:0000256" key="7">
    <source>
        <dbReference type="ARBA" id="ARBA00022779"/>
    </source>
</evidence>
<proteinExistence type="inferred from homology"/>
<dbReference type="InterPro" id="IPR036429">
    <property type="entry name" value="SpoA-like_sf"/>
</dbReference>
<keyword evidence="5" id="KW-1003">Cell membrane</keyword>
<dbReference type="PANTHER" id="PTHR30034">
    <property type="entry name" value="FLAGELLAR MOTOR SWITCH PROTEIN FLIM"/>
    <property type="match status" value="1"/>
</dbReference>
<comment type="subcellular location">
    <subcellularLocation>
        <location evidence="1">Bacterial flagellum basal body</location>
    </subcellularLocation>
    <subcellularLocation>
        <location evidence="2">Cell membrane</location>
        <topology evidence="2">Peripheral membrane protein</topology>
    </subcellularLocation>
</comment>
<dbReference type="InterPro" id="IPR001543">
    <property type="entry name" value="FliN-like_C"/>
</dbReference>
<name>A0ABQ2DR07_9MICC</name>
<keyword evidence="8" id="KW-0472">Membrane</keyword>
<evidence type="ECO:0000313" key="12">
    <source>
        <dbReference type="Proteomes" id="UP000606115"/>
    </source>
</evidence>
<evidence type="ECO:0000256" key="8">
    <source>
        <dbReference type="ARBA" id="ARBA00023136"/>
    </source>
</evidence>
<keyword evidence="9" id="KW-0975">Bacterial flagellum</keyword>
<dbReference type="Gene3D" id="2.30.330.10">
    <property type="entry name" value="SpoA-like"/>
    <property type="match status" value="1"/>
</dbReference>
<keyword evidence="6" id="KW-0145">Chemotaxis</keyword>
<keyword evidence="11" id="KW-0969">Cilium</keyword>
<reference evidence="12" key="1">
    <citation type="journal article" date="2019" name="Int. J. Syst. Evol. Microbiol.">
        <title>The Global Catalogue of Microorganisms (GCM) 10K type strain sequencing project: providing services to taxonomists for standard genome sequencing and annotation.</title>
        <authorList>
            <consortium name="The Broad Institute Genomics Platform"/>
            <consortium name="The Broad Institute Genome Sequencing Center for Infectious Disease"/>
            <person name="Wu L."/>
            <person name="Ma J."/>
        </authorList>
    </citation>
    <scope>NUCLEOTIDE SEQUENCE [LARGE SCALE GENOMIC DNA]</scope>
    <source>
        <strain evidence="12">CGMCC 1.3685</strain>
    </source>
</reference>
<evidence type="ECO:0000256" key="9">
    <source>
        <dbReference type="ARBA" id="ARBA00023143"/>
    </source>
</evidence>
<feature type="domain" description="Flagellar motor switch protein FliN-like C-terminal" evidence="10">
    <location>
        <begin position="230"/>
        <end position="298"/>
    </location>
</feature>
<accession>A0ABQ2DR07</accession>
<evidence type="ECO:0000259" key="10">
    <source>
        <dbReference type="Pfam" id="PF01052"/>
    </source>
</evidence>
<dbReference type="Pfam" id="PF01052">
    <property type="entry name" value="FliMN_C"/>
    <property type="match status" value="1"/>
</dbReference>
<evidence type="ECO:0000256" key="2">
    <source>
        <dbReference type="ARBA" id="ARBA00004202"/>
    </source>
</evidence>
<dbReference type="SUPFAM" id="SSF103039">
    <property type="entry name" value="CheC-like"/>
    <property type="match status" value="1"/>
</dbReference>
<dbReference type="InterPro" id="IPR028976">
    <property type="entry name" value="CheC-like_sf"/>
</dbReference>
<comment type="similarity">
    <text evidence="3">Belongs to the FliM family.</text>
</comment>
<dbReference type="PANTHER" id="PTHR30034:SF6">
    <property type="entry name" value="YOP PROTEINS TRANSLOCATION PROTEIN Q"/>
    <property type="match status" value="1"/>
</dbReference>
<evidence type="ECO:0000313" key="11">
    <source>
        <dbReference type="EMBL" id="GGJ69489.1"/>
    </source>
</evidence>
<keyword evidence="11" id="KW-0282">Flagellum</keyword>
<dbReference type="RefSeq" id="WP_188687030.1">
    <property type="nucleotide sequence ID" value="NZ_BMKX01000009.1"/>
</dbReference>
<dbReference type="GeneID" id="303305370"/>
<gene>
    <name evidence="11" type="primary">fliM</name>
    <name evidence="11" type="ORF">GCM10007173_30290</name>
</gene>